<proteinExistence type="predicted"/>
<dbReference type="Proteomes" id="UP001516400">
    <property type="component" value="Unassembled WGS sequence"/>
</dbReference>
<dbReference type="AlphaFoldDB" id="A0ABD2N236"/>
<dbReference type="EMBL" id="JABFTP020000062">
    <property type="protein sequence ID" value="KAL3272487.1"/>
    <property type="molecule type" value="Genomic_DNA"/>
</dbReference>
<sequence>MVLRKLRNIMTHRKHLTISRTKKFNIEALQDTTTQWLFNERLKTKITDSLIKQEQNVDDSWYTIKNILEAAKEALGTRIVGNATKHKSTLKIQKYKDSDRTQKIRGGTEQSEQTNQGDKERTVEKI</sequence>
<organism evidence="2 3">
    <name type="scientific">Cryptolaemus montrouzieri</name>
    <dbReference type="NCBI Taxonomy" id="559131"/>
    <lineage>
        <taxon>Eukaryota</taxon>
        <taxon>Metazoa</taxon>
        <taxon>Ecdysozoa</taxon>
        <taxon>Arthropoda</taxon>
        <taxon>Hexapoda</taxon>
        <taxon>Insecta</taxon>
        <taxon>Pterygota</taxon>
        <taxon>Neoptera</taxon>
        <taxon>Endopterygota</taxon>
        <taxon>Coleoptera</taxon>
        <taxon>Polyphaga</taxon>
        <taxon>Cucujiformia</taxon>
        <taxon>Coccinelloidea</taxon>
        <taxon>Coccinellidae</taxon>
        <taxon>Scymninae</taxon>
        <taxon>Scymnini</taxon>
        <taxon>Cryptolaemus</taxon>
    </lineage>
</organism>
<feature type="region of interest" description="Disordered" evidence="1">
    <location>
        <begin position="90"/>
        <end position="126"/>
    </location>
</feature>
<name>A0ABD2N236_9CUCU</name>
<accession>A0ABD2N236</accession>
<gene>
    <name evidence="2" type="ORF">HHI36_013965</name>
</gene>
<evidence type="ECO:0000256" key="1">
    <source>
        <dbReference type="SAM" id="MobiDB-lite"/>
    </source>
</evidence>
<evidence type="ECO:0000313" key="3">
    <source>
        <dbReference type="Proteomes" id="UP001516400"/>
    </source>
</evidence>
<protein>
    <submittedName>
        <fullName evidence="2">Uncharacterized protein</fullName>
    </submittedName>
</protein>
<feature type="compositionally biased region" description="Basic and acidic residues" evidence="1">
    <location>
        <begin position="117"/>
        <end position="126"/>
    </location>
</feature>
<evidence type="ECO:0000313" key="2">
    <source>
        <dbReference type="EMBL" id="KAL3272487.1"/>
    </source>
</evidence>
<keyword evidence="3" id="KW-1185">Reference proteome</keyword>
<reference evidence="2 3" key="1">
    <citation type="journal article" date="2021" name="BMC Biol.">
        <title>Horizontally acquired antibacterial genes associated with adaptive radiation of ladybird beetles.</title>
        <authorList>
            <person name="Li H.S."/>
            <person name="Tang X.F."/>
            <person name="Huang Y.H."/>
            <person name="Xu Z.Y."/>
            <person name="Chen M.L."/>
            <person name="Du X.Y."/>
            <person name="Qiu B.Y."/>
            <person name="Chen P.T."/>
            <person name="Zhang W."/>
            <person name="Slipinski A."/>
            <person name="Escalona H.E."/>
            <person name="Waterhouse R.M."/>
            <person name="Zwick A."/>
            <person name="Pang H."/>
        </authorList>
    </citation>
    <scope>NUCLEOTIDE SEQUENCE [LARGE SCALE GENOMIC DNA]</scope>
    <source>
        <strain evidence="2">SYSU2018</strain>
    </source>
</reference>
<comment type="caution">
    <text evidence="2">The sequence shown here is derived from an EMBL/GenBank/DDBJ whole genome shotgun (WGS) entry which is preliminary data.</text>
</comment>